<dbReference type="InterPro" id="IPR029044">
    <property type="entry name" value="Nucleotide-diphossugar_trans"/>
</dbReference>
<reference evidence="1 2" key="1">
    <citation type="submission" date="2018-03" db="EMBL/GenBank/DDBJ databases">
        <title>Genomic Encyclopedia of Archaeal and Bacterial Type Strains, Phase II (KMG-II): from individual species to whole genera.</title>
        <authorList>
            <person name="Goeker M."/>
        </authorList>
    </citation>
    <scope>NUCLEOTIDE SEQUENCE [LARGE SCALE GENOMIC DNA]</scope>
    <source>
        <strain evidence="1 2">DSM 101533</strain>
    </source>
</reference>
<dbReference type="AlphaFoldDB" id="A0A2T0W069"/>
<organism evidence="1 2">
    <name type="scientific">Yoonia maritima</name>
    <dbReference type="NCBI Taxonomy" id="1435347"/>
    <lineage>
        <taxon>Bacteria</taxon>
        <taxon>Pseudomonadati</taxon>
        <taxon>Pseudomonadota</taxon>
        <taxon>Alphaproteobacteria</taxon>
        <taxon>Rhodobacterales</taxon>
        <taxon>Paracoccaceae</taxon>
        <taxon>Yoonia</taxon>
    </lineage>
</organism>
<comment type="caution">
    <text evidence="1">The sequence shown here is derived from an EMBL/GenBank/DDBJ whole genome shotgun (WGS) entry which is preliminary data.</text>
</comment>
<name>A0A2T0W069_9RHOB</name>
<proteinExistence type="predicted"/>
<accession>A0A2T0W069</accession>
<dbReference type="SUPFAM" id="SSF53448">
    <property type="entry name" value="Nucleotide-diphospho-sugar transferases"/>
    <property type="match status" value="1"/>
</dbReference>
<dbReference type="EMBL" id="PVTP01000004">
    <property type="protein sequence ID" value="PRY78225.1"/>
    <property type="molecule type" value="Genomic_DNA"/>
</dbReference>
<dbReference type="Gene3D" id="3.90.550.10">
    <property type="entry name" value="Spore Coat Polysaccharide Biosynthesis Protein SpsA, Chain A"/>
    <property type="match status" value="1"/>
</dbReference>
<evidence type="ECO:0000313" key="1">
    <source>
        <dbReference type="EMBL" id="PRY78225.1"/>
    </source>
</evidence>
<keyword evidence="2" id="KW-1185">Reference proteome</keyword>
<gene>
    <name evidence="1" type="ORF">CLV80_104190</name>
</gene>
<dbReference type="Proteomes" id="UP000238007">
    <property type="component" value="Unassembled WGS sequence"/>
</dbReference>
<dbReference type="OrthoDB" id="564871at2"/>
<sequence length="266" mass="30942">MADDLTPVILCFKWGSGYPCKYTNILYRALTDMMKTPFRFVCMTDDAEGLAEGIEVVEFPPFAMEKSKWHRGMWPKLCAFAPGLFTPGTPVIMMDVDVVILRDLTPLFDHLTTVGGLHIIKEIPDTLPRTFPKLFGKELKSNSSVVGFVAETQDHLYLESHDKSFDELRQFRNDQDYIHDHAADRHSWPIGWMLSFKKSLAYHFPVNLVRPISRPQGYVVIFHGKPDPDEMTKGPFKRWGSPEKFGYFPVRWIKEYWFKYLRDTDH</sequence>
<protein>
    <recommendedName>
        <fullName evidence="3">Glycosyltransferase</fullName>
    </recommendedName>
</protein>
<evidence type="ECO:0008006" key="3">
    <source>
        <dbReference type="Google" id="ProtNLM"/>
    </source>
</evidence>
<evidence type="ECO:0000313" key="2">
    <source>
        <dbReference type="Proteomes" id="UP000238007"/>
    </source>
</evidence>
<dbReference type="RefSeq" id="WP_106356544.1">
    <property type="nucleotide sequence ID" value="NZ_PVTP01000004.1"/>
</dbReference>